<evidence type="ECO:0000313" key="2">
    <source>
        <dbReference type="EMBL" id="MBB5273007.1"/>
    </source>
</evidence>
<dbReference type="EMBL" id="JACHGB010000006">
    <property type="protein sequence ID" value="MBB5273007.1"/>
    <property type="molecule type" value="Genomic_DNA"/>
</dbReference>
<dbReference type="GO" id="GO:0003824">
    <property type="term" value="F:catalytic activity"/>
    <property type="evidence" value="ECO:0007669"/>
    <property type="project" value="InterPro"/>
</dbReference>
<proteinExistence type="predicted"/>
<dbReference type="PANTHER" id="PTHR46438:SF11">
    <property type="entry name" value="LIPASE-RELATED"/>
    <property type="match status" value="1"/>
</dbReference>
<dbReference type="AlphaFoldDB" id="A0A7W8HJH2"/>
<organism evidence="2 3">
    <name type="scientific">Quisquiliibacterium transsilvanicum</name>
    <dbReference type="NCBI Taxonomy" id="1549638"/>
    <lineage>
        <taxon>Bacteria</taxon>
        <taxon>Pseudomonadati</taxon>
        <taxon>Pseudomonadota</taxon>
        <taxon>Betaproteobacteria</taxon>
        <taxon>Burkholderiales</taxon>
        <taxon>Burkholderiaceae</taxon>
        <taxon>Quisquiliibacterium</taxon>
    </lineage>
</organism>
<dbReference type="PANTHER" id="PTHR46438">
    <property type="entry name" value="ALPHA/BETA-HYDROLASES SUPERFAMILY PROTEIN"/>
    <property type="match status" value="1"/>
</dbReference>
<dbReference type="SUPFAM" id="SSF53474">
    <property type="entry name" value="alpha/beta-Hydrolases"/>
    <property type="match status" value="1"/>
</dbReference>
<comment type="caution">
    <text evidence="2">The sequence shown here is derived from an EMBL/GenBank/DDBJ whole genome shotgun (WGS) entry which is preliminary data.</text>
</comment>
<dbReference type="PRINTS" id="PR00111">
    <property type="entry name" value="ABHYDROLASE"/>
</dbReference>
<gene>
    <name evidence="2" type="ORF">HNQ70_003035</name>
</gene>
<dbReference type="InterPro" id="IPR000073">
    <property type="entry name" value="AB_hydrolase_1"/>
</dbReference>
<dbReference type="InterPro" id="IPR000639">
    <property type="entry name" value="Epox_hydrolase-like"/>
</dbReference>
<feature type="domain" description="AB hydrolase-1" evidence="1">
    <location>
        <begin position="46"/>
        <end position="167"/>
    </location>
</feature>
<dbReference type="Gene3D" id="3.40.50.1820">
    <property type="entry name" value="alpha/beta hydrolase"/>
    <property type="match status" value="1"/>
</dbReference>
<dbReference type="RefSeq" id="WP_343060797.1">
    <property type="nucleotide sequence ID" value="NZ_BAABEW010000007.1"/>
</dbReference>
<dbReference type="Proteomes" id="UP000532440">
    <property type="component" value="Unassembled WGS sequence"/>
</dbReference>
<dbReference type="Pfam" id="PF00561">
    <property type="entry name" value="Abhydrolase_1"/>
    <property type="match status" value="1"/>
</dbReference>
<accession>A0A7W8HJH2</accession>
<dbReference type="InterPro" id="IPR029058">
    <property type="entry name" value="AB_hydrolase_fold"/>
</dbReference>
<evidence type="ECO:0000259" key="1">
    <source>
        <dbReference type="Pfam" id="PF00561"/>
    </source>
</evidence>
<name>A0A7W8HJH2_9BURK</name>
<reference evidence="2 3" key="1">
    <citation type="submission" date="2020-08" db="EMBL/GenBank/DDBJ databases">
        <title>Genomic Encyclopedia of Type Strains, Phase IV (KMG-IV): sequencing the most valuable type-strain genomes for metagenomic binning, comparative biology and taxonomic classification.</title>
        <authorList>
            <person name="Goeker M."/>
        </authorList>
    </citation>
    <scope>NUCLEOTIDE SEQUENCE [LARGE SCALE GENOMIC DNA]</scope>
    <source>
        <strain evidence="2 3">DSM 29781</strain>
    </source>
</reference>
<keyword evidence="3" id="KW-1185">Reference proteome</keyword>
<evidence type="ECO:0000313" key="3">
    <source>
        <dbReference type="Proteomes" id="UP000532440"/>
    </source>
</evidence>
<dbReference type="PRINTS" id="PR00412">
    <property type="entry name" value="EPOXHYDRLASE"/>
</dbReference>
<sequence>MRLEPELPARIRSIADAEAIERAGTRHELPCGDGTMAWRRWGEGAPVVLLHGGSGSWNHWVRNIGALVRAGRQVWIPDLPGFGESARPPRGGDADALPGPMEAALQQLLGDAPVDLVGFSFGSMVAVFMAAQRPERVRRLVISGAPALGINPEWKLELKPWTHLPPGDELDAVLRENLATLMLARPESIDALALALHAANLPRDRMKLRRLAKTDILRHTLPQLTCPVHGIWGAEDALYRGVQQRLEPALALAPGFRSLALIPGAGHWVQFERAEAFDRALAEALGPA</sequence>
<protein>
    <submittedName>
        <fullName evidence="2">Pimeloyl-ACP methyl ester carboxylesterase</fullName>
    </submittedName>
</protein>